<protein>
    <recommendedName>
        <fullName evidence="3">Dirigent protein</fullName>
    </recommendedName>
</protein>
<evidence type="ECO:0000313" key="2">
    <source>
        <dbReference type="Proteomes" id="UP000266723"/>
    </source>
</evidence>
<evidence type="ECO:0000313" key="1">
    <source>
        <dbReference type="EMBL" id="KAF3533824.1"/>
    </source>
</evidence>
<accession>A0ABQ7BNN4</accession>
<reference evidence="1 2" key="1">
    <citation type="journal article" date="2020" name="BMC Genomics">
        <title>Intraspecific diversification of the crop wild relative Brassica cretica Lam. using demographic model selection.</title>
        <authorList>
            <person name="Kioukis A."/>
            <person name="Michalopoulou V.A."/>
            <person name="Briers L."/>
            <person name="Pirintsos S."/>
            <person name="Studholme D.J."/>
            <person name="Pavlidis P."/>
            <person name="Sarris P.F."/>
        </authorList>
    </citation>
    <scope>NUCLEOTIDE SEQUENCE [LARGE SCALE GENOMIC DNA]</scope>
    <source>
        <strain evidence="2">cv. PFS-1207/04</strain>
    </source>
</reference>
<dbReference type="Proteomes" id="UP000266723">
    <property type="component" value="Unassembled WGS sequence"/>
</dbReference>
<keyword evidence="2" id="KW-1185">Reference proteome</keyword>
<dbReference type="EMBL" id="QGKV02001507">
    <property type="protein sequence ID" value="KAF3533824.1"/>
    <property type="molecule type" value="Genomic_DNA"/>
</dbReference>
<sequence length="160" mass="17162">MNSGQVGRKPAVATRRQCVLIIKLLLLIELLLIKVQSTGFRWLAHHIPWVGTDGLSLSTKLGSGGSTALGVVERAVEIVVVGNAFSGGTADRVWFEGPGGEGGDEPRGLERIFFIVVDGRRLRLRGGLEIGGYEGERSVLRAEVEEVVVLSLALFYHAAA</sequence>
<proteinExistence type="predicted"/>
<evidence type="ECO:0008006" key="3">
    <source>
        <dbReference type="Google" id="ProtNLM"/>
    </source>
</evidence>
<organism evidence="1 2">
    <name type="scientific">Brassica cretica</name>
    <name type="common">Mustard</name>
    <dbReference type="NCBI Taxonomy" id="69181"/>
    <lineage>
        <taxon>Eukaryota</taxon>
        <taxon>Viridiplantae</taxon>
        <taxon>Streptophyta</taxon>
        <taxon>Embryophyta</taxon>
        <taxon>Tracheophyta</taxon>
        <taxon>Spermatophyta</taxon>
        <taxon>Magnoliopsida</taxon>
        <taxon>eudicotyledons</taxon>
        <taxon>Gunneridae</taxon>
        <taxon>Pentapetalae</taxon>
        <taxon>rosids</taxon>
        <taxon>malvids</taxon>
        <taxon>Brassicales</taxon>
        <taxon>Brassicaceae</taxon>
        <taxon>Brassiceae</taxon>
        <taxon>Brassica</taxon>
    </lineage>
</organism>
<name>A0ABQ7BNN4_BRACR</name>
<gene>
    <name evidence="1" type="ORF">DY000_02036419</name>
</gene>
<comment type="caution">
    <text evidence="1">The sequence shown here is derived from an EMBL/GenBank/DDBJ whole genome shotgun (WGS) entry which is preliminary data.</text>
</comment>